<evidence type="ECO:0000313" key="16">
    <source>
        <dbReference type="Proteomes" id="UP000261948"/>
    </source>
</evidence>
<comment type="catalytic activity">
    <reaction evidence="10 12">
        <text>4-(phosphooxy)-L-threonine + 2-oxoglutarate = (R)-3-hydroxy-2-oxo-4-phosphooxybutanoate + L-glutamate</text>
        <dbReference type="Rhea" id="RHEA:16573"/>
        <dbReference type="ChEBI" id="CHEBI:16810"/>
        <dbReference type="ChEBI" id="CHEBI:29985"/>
        <dbReference type="ChEBI" id="CHEBI:58452"/>
        <dbReference type="ChEBI" id="CHEBI:58538"/>
        <dbReference type="EC" id="2.6.1.52"/>
    </reaction>
</comment>
<comment type="function">
    <text evidence="12">Catalyzes the reversible conversion of 3-phosphohydroxypyruvate to phosphoserine and of 3-hydroxy-2-oxo-4-phosphonooxybutanoate to phosphohydroxythreonine.</text>
</comment>
<comment type="pathway">
    <text evidence="2 12 13">Amino-acid biosynthesis; L-serine biosynthesis; L-serine from 3-phospho-D-glycerate: step 2/3.</text>
</comment>
<feature type="binding site" evidence="12">
    <location>
        <position position="199"/>
    </location>
    <ligand>
        <name>pyridoxal 5'-phosphate</name>
        <dbReference type="ChEBI" id="CHEBI:597326"/>
    </ligand>
</feature>
<dbReference type="NCBIfam" id="TIGR01364">
    <property type="entry name" value="serC_1"/>
    <property type="match status" value="1"/>
</dbReference>
<evidence type="ECO:0000256" key="2">
    <source>
        <dbReference type="ARBA" id="ARBA00005099"/>
    </source>
</evidence>
<feature type="domain" description="Aminotransferase class V" evidence="14">
    <location>
        <begin position="5"/>
        <end position="357"/>
    </location>
</feature>
<evidence type="ECO:0000256" key="4">
    <source>
        <dbReference type="ARBA" id="ARBA00022576"/>
    </source>
</evidence>
<evidence type="ECO:0000313" key="15">
    <source>
        <dbReference type="EMBL" id="RGE45599.1"/>
    </source>
</evidence>
<feature type="binding site" evidence="12">
    <location>
        <position position="101"/>
    </location>
    <ligand>
        <name>pyridoxal 5'-phosphate</name>
        <dbReference type="ChEBI" id="CHEBI:597326"/>
    </ligand>
</feature>
<dbReference type="PANTHER" id="PTHR43247:SF1">
    <property type="entry name" value="PHOSPHOSERINE AMINOTRANSFERASE"/>
    <property type="match status" value="1"/>
</dbReference>
<protein>
    <recommendedName>
        <fullName evidence="12">Phosphoserine aminotransferase</fullName>
        <ecNumber evidence="12">2.6.1.52</ecNumber>
    </recommendedName>
    <alternativeName>
        <fullName evidence="12">Phosphohydroxythreonine aminotransferase</fullName>
        <shortName evidence="12">PSAT</shortName>
    </alternativeName>
</protein>
<dbReference type="PANTHER" id="PTHR43247">
    <property type="entry name" value="PHOSPHOSERINE AMINOTRANSFERASE"/>
    <property type="match status" value="1"/>
</dbReference>
<keyword evidence="7 12" id="KW-0663">Pyridoxal phosphate</keyword>
<dbReference type="GO" id="GO:0008615">
    <property type="term" value="P:pyridoxine biosynthetic process"/>
    <property type="evidence" value="ECO:0007669"/>
    <property type="project" value="UniProtKB-UniRule"/>
</dbReference>
<feature type="binding site" evidence="12">
    <location>
        <position position="42"/>
    </location>
    <ligand>
        <name>L-glutamate</name>
        <dbReference type="ChEBI" id="CHEBI:29985"/>
    </ligand>
</feature>
<proteinExistence type="inferred from homology"/>
<evidence type="ECO:0000256" key="7">
    <source>
        <dbReference type="ARBA" id="ARBA00022898"/>
    </source>
</evidence>
<dbReference type="GO" id="GO:0006564">
    <property type="term" value="P:L-serine biosynthetic process"/>
    <property type="evidence" value="ECO:0007669"/>
    <property type="project" value="UniProtKB-UniRule"/>
</dbReference>
<evidence type="ECO:0000256" key="12">
    <source>
        <dbReference type="HAMAP-Rule" id="MF_00160"/>
    </source>
</evidence>
<feature type="binding site" evidence="12">
    <location>
        <begin position="241"/>
        <end position="242"/>
    </location>
    <ligand>
        <name>pyridoxal 5'-phosphate</name>
        <dbReference type="ChEBI" id="CHEBI:597326"/>
    </ligand>
</feature>
<dbReference type="GO" id="GO:0030170">
    <property type="term" value="F:pyridoxal phosphate binding"/>
    <property type="evidence" value="ECO:0007669"/>
    <property type="project" value="UniProtKB-UniRule"/>
</dbReference>
<dbReference type="EMBL" id="QURR01000008">
    <property type="protein sequence ID" value="RGE45599.1"/>
    <property type="molecule type" value="Genomic_DNA"/>
</dbReference>
<dbReference type="UniPathway" id="UPA00135">
    <property type="reaction ID" value="UER00197"/>
</dbReference>
<comment type="subcellular location">
    <subcellularLocation>
        <location evidence="12">Cytoplasm</location>
    </subcellularLocation>
</comment>
<evidence type="ECO:0000256" key="5">
    <source>
        <dbReference type="ARBA" id="ARBA00022605"/>
    </source>
</evidence>
<evidence type="ECO:0000256" key="11">
    <source>
        <dbReference type="ARBA" id="ARBA00049007"/>
    </source>
</evidence>
<sequence>MNRPFNFSAGPAAIPEEVLQTAAAEMLDWHGSGMGVMEMSHRGKEFISIYEAAEADLRELLAVPSNFKILFMQGGGIAENAIVPLNLSRAGVADFVVTGSWSQKSAKEAAKYASDAHVAASAKDSDYTTIPAASSWNLSRGASYVHICSNETIHGVEFQELPDLKALGSDAPLVIDFSSHVASRSIDWSRVGLAFGGAQKNIGPAGLTIVIVREDLLGHALPICPSAFDYKIVADNGSMYNTPPTWGIYMAGLTFKWLKQQKEGSLTGVAAMEARNISKAQLFYDYVDQSRFYVNKVAENCRSRMNIPFFLRDESRNDAFLAGAKEAGLLQLKGHKSVGGMRASIYNAMPIEGVKALIAYMQDFEQRQA</sequence>
<dbReference type="AlphaFoldDB" id="A0A373FQG3"/>
<reference evidence="15 16" key="1">
    <citation type="submission" date="2018-08" db="EMBL/GenBank/DDBJ databases">
        <title>Comamonas testosteroni strain SWCO2.</title>
        <authorList>
            <person name="Jiang N."/>
            <person name="Zhang X.Z."/>
        </authorList>
    </citation>
    <scope>NUCLEOTIDE SEQUENCE [LARGE SCALE GENOMIC DNA]</scope>
    <source>
        <strain evidence="15 16">SWCO2</strain>
    </source>
</reference>
<keyword evidence="16" id="KW-1185">Reference proteome</keyword>
<dbReference type="OrthoDB" id="9809412at2"/>
<dbReference type="GO" id="GO:0004648">
    <property type="term" value="F:O-phospho-L-serine:2-oxoglutarate aminotransferase activity"/>
    <property type="evidence" value="ECO:0007669"/>
    <property type="project" value="UniProtKB-UniRule"/>
</dbReference>
<evidence type="ECO:0000256" key="13">
    <source>
        <dbReference type="RuleBase" id="RU004505"/>
    </source>
</evidence>
<dbReference type="HAMAP" id="MF_00160">
    <property type="entry name" value="SerC_aminotrans_5"/>
    <property type="match status" value="1"/>
</dbReference>
<evidence type="ECO:0000256" key="8">
    <source>
        <dbReference type="ARBA" id="ARBA00023096"/>
    </source>
</evidence>
<dbReference type="InterPro" id="IPR015424">
    <property type="entry name" value="PyrdxlP-dep_Trfase"/>
</dbReference>
<comment type="similarity">
    <text evidence="3 12">Belongs to the class-V pyridoxal-phosphate-dependent aminotransferase family. SerC subfamily.</text>
</comment>
<dbReference type="UniPathway" id="UPA00244">
    <property type="reaction ID" value="UER00311"/>
</dbReference>
<name>A0A373FQG3_COMTE</name>
<comment type="pathway">
    <text evidence="1 12">Cofactor biosynthesis; pyridoxine 5'-phosphate biosynthesis; pyridoxine 5'-phosphate from D-erythrose 4-phosphate: step 3/5.</text>
</comment>
<evidence type="ECO:0000256" key="9">
    <source>
        <dbReference type="ARBA" id="ARBA00023299"/>
    </source>
</evidence>
<dbReference type="Pfam" id="PF00266">
    <property type="entry name" value="Aminotran_5"/>
    <property type="match status" value="1"/>
</dbReference>
<dbReference type="SUPFAM" id="SSF53383">
    <property type="entry name" value="PLP-dependent transferases"/>
    <property type="match status" value="1"/>
</dbReference>
<dbReference type="Gene3D" id="3.40.640.10">
    <property type="entry name" value="Type I PLP-dependent aspartate aminotransferase-like (Major domain)"/>
    <property type="match status" value="1"/>
</dbReference>
<dbReference type="PIRSF" id="PIRSF000525">
    <property type="entry name" value="SerC"/>
    <property type="match status" value="1"/>
</dbReference>
<dbReference type="InterPro" id="IPR022278">
    <property type="entry name" value="Pser_aminoTfrase"/>
</dbReference>
<dbReference type="Gene3D" id="3.90.1150.10">
    <property type="entry name" value="Aspartate Aminotransferase, domain 1"/>
    <property type="match status" value="1"/>
</dbReference>
<keyword evidence="6 12" id="KW-0808">Transferase</keyword>
<keyword evidence="9 12" id="KW-0718">Serine biosynthesis</keyword>
<dbReference type="GO" id="GO:0005737">
    <property type="term" value="C:cytoplasm"/>
    <property type="evidence" value="ECO:0007669"/>
    <property type="project" value="UniProtKB-SubCell"/>
</dbReference>
<organism evidence="15 16">
    <name type="scientific">Comamonas testosteroni</name>
    <name type="common">Pseudomonas testosteroni</name>
    <dbReference type="NCBI Taxonomy" id="285"/>
    <lineage>
        <taxon>Bacteria</taxon>
        <taxon>Pseudomonadati</taxon>
        <taxon>Pseudomonadota</taxon>
        <taxon>Betaproteobacteria</taxon>
        <taxon>Burkholderiales</taxon>
        <taxon>Comamonadaceae</taxon>
        <taxon>Comamonas</taxon>
    </lineage>
</organism>
<comment type="caution">
    <text evidence="12">Lacks conserved residue(s) required for the propagation of feature annotation.</text>
</comment>
<evidence type="ECO:0000256" key="3">
    <source>
        <dbReference type="ARBA" id="ARBA00006904"/>
    </source>
</evidence>
<feature type="binding site" evidence="12">
    <location>
        <position position="152"/>
    </location>
    <ligand>
        <name>pyridoxal 5'-phosphate</name>
        <dbReference type="ChEBI" id="CHEBI:597326"/>
    </ligand>
</feature>
<evidence type="ECO:0000256" key="6">
    <source>
        <dbReference type="ARBA" id="ARBA00022679"/>
    </source>
</evidence>
<dbReference type="FunFam" id="3.40.640.10:FF:000010">
    <property type="entry name" value="Phosphoserine aminotransferase"/>
    <property type="match status" value="1"/>
</dbReference>
<evidence type="ECO:0000256" key="1">
    <source>
        <dbReference type="ARBA" id="ARBA00004915"/>
    </source>
</evidence>
<gene>
    <name evidence="12" type="primary">serC</name>
    <name evidence="15" type="ORF">DZC30_08380</name>
</gene>
<comment type="caution">
    <text evidence="15">The sequence shown here is derived from an EMBL/GenBank/DDBJ whole genome shotgun (WGS) entry which is preliminary data.</text>
</comment>
<dbReference type="FunFam" id="3.90.1150.10:FF:000006">
    <property type="entry name" value="Phosphoserine aminotransferase"/>
    <property type="match status" value="1"/>
</dbReference>
<feature type="binding site" evidence="12">
    <location>
        <position position="176"/>
    </location>
    <ligand>
        <name>pyridoxal 5'-phosphate</name>
        <dbReference type="ChEBI" id="CHEBI:597326"/>
    </ligand>
</feature>
<dbReference type="NCBIfam" id="NF003764">
    <property type="entry name" value="PRK05355.1"/>
    <property type="match status" value="1"/>
</dbReference>
<dbReference type="Proteomes" id="UP000261948">
    <property type="component" value="Unassembled WGS sequence"/>
</dbReference>
<keyword evidence="4 12" id="KW-0032">Aminotransferase</keyword>
<evidence type="ECO:0000259" key="14">
    <source>
        <dbReference type="Pfam" id="PF00266"/>
    </source>
</evidence>
<dbReference type="InterPro" id="IPR015421">
    <property type="entry name" value="PyrdxlP-dep_Trfase_major"/>
</dbReference>
<dbReference type="PROSITE" id="PS00595">
    <property type="entry name" value="AA_TRANSFER_CLASS_5"/>
    <property type="match status" value="1"/>
</dbReference>
<dbReference type="InterPro" id="IPR000192">
    <property type="entry name" value="Aminotrans_V_dom"/>
</dbReference>
<evidence type="ECO:0000256" key="10">
    <source>
        <dbReference type="ARBA" id="ARBA00047630"/>
    </source>
</evidence>
<comment type="catalytic activity">
    <reaction evidence="11 12 13">
        <text>O-phospho-L-serine + 2-oxoglutarate = 3-phosphooxypyruvate + L-glutamate</text>
        <dbReference type="Rhea" id="RHEA:14329"/>
        <dbReference type="ChEBI" id="CHEBI:16810"/>
        <dbReference type="ChEBI" id="CHEBI:18110"/>
        <dbReference type="ChEBI" id="CHEBI:29985"/>
        <dbReference type="ChEBI" id="CHEBI:57524"/>
        <dbReference type="EC" id="2.6.1.52"/>
    </reaction>
</comment>
<comment type="subunit">
    <text evidence="12">Homodimer.</text>
</comment>
<keyword evidence="8 12" id="KW-0664">Pyridoxine biosynthesis</keyword>
<dbReference type="InterPro" id="IPR020578">
    <property type="entry name" value="Aminotrans_V_PyrdxlP_BS"/>
</dbReference>
<keyword evidence="5 12" id="KW-0028">Amino-acid biosynthesis</keyword>
<dbReference type="InterPro" id="IPR015422">
    <property type="entry name" value="PyrdxlP-dep_Trfase_small"/>
</dbReference>
<comment type="cofactor">
    <cofactor evidence="12">
        <name>pyridoxal 5'-phosphate</name>
        <dbReference type="ChEBI" id="CHEBI:597326"/>
    </cofactor>
    <text evidence="12">Binds 1 pyridoxal phosphate per subunit.</text>
</comment>
<dbReference type="EC" id="2.6.1.52" evidence="12"/>
<keyword evidence="12" id="KW-0963">Cytoplasm</keyword>
<accession>A0A373FQG3</accession>
<feature type="modified residue" description="N6-(pyridoxal phosphate)lysine" evidence="12">
    <location>
        <position position="200"/>
    </location>
</feature>